<dbReference type="Proteomes" id="UP000256964">
    <property type="component" value="Unassembled WGS sequence"/>
</dbReference>
<evidence type="ECO:0000313" key="2">
    <source>
        <dbReference type="Proteomes" id="UP000256964"/>
    </source>
</evidence>
<gene>
    <name evidence="1" type="ORF">OH76DRAFT_1408414</name>
</gene>
<evidence type="ECO:0000313" key="1">
    <source>
        <dbReference type="EMBL" id="RDX45142.1"/>
    </source>
</evidence>
<protein>
    <submittedName>
        <fullName evidence="1">Uncharacterized protein</fullName>
    </submittedName>
</protein>
<dbReference type="AlphaFoldDB" id="A0A371CXW5"/>
<proteinExistence type="predicted"/>
<sequence>MVAVSCKPPLRTRGIRERRLPDLHRRVQDATKCLRVKGPTADGCTRHSTASISVSFAPSRYFMITTGWSRDLRNCRRLREAPVQVVLNAYAVYCGGREDLTGHPYDRCPSIRSQRSSSRSKNLKPVLRGVIISGAFQRSSSSIYSREFYWYLAERMAIGSELSSSR</sequence>
<accession>A0A371CXW5</accession>
<dbReference type="EMBL" id="KZ857441">
    <property type="protein sequence ID" value="RDX45142.1"/>
    <property type="molecule type" value="Genomic_DNA"/>
</dbReference>
<keyword evidence="2" id="KW-1185">Reference proteome</keyword>
<organism evidence="1 2">
    <name type="scientific">Lentinus brumalis</name>
    <dbReference type="NCBI Taxonomy" id="2498619"/>
    <lineage>
        <taxon>Eukaryota</taxon>
        <taxon>Fungi</taxon>
        <taxon>Dikarya</taxon>
        <taxon>Basidiomycota</taxon>
        <taxon>Agaricomycotina</taxon>
        <taxon>Agaricomycetes</taxon>
        <taxon>Polyporales</taxon>
        <taxon>Polyporaceae</taxon>
        <taxon>Lentinus</taxon>
    </lineage>
</organism>
<reference evidence="1 2" key="1">
    <citation type="journal article" date="2018" name="Biotechnol. Biofuels">
        <title>Integrative visual omics of the white-rot fungus Polyporus brumalis exposes the biotechnological potential of its oxidative enzymes for delignifying raw plant biomass.</title>
        <authorList>
            <person name="Miyauchi S."/>
            <person name="Rancon A."/>
            <person name="Drula E."/>
            <person name="Hage H."/>
            <person name="Chaduli D."/>
            <person name="Favel A."/>
            <person name="Grisel S."/>
            <person name="Henrissat B."/>
            <person name="Herpoel-Gimbert I."/>
            <person name="Ruiz-Duenas F.J."/>
            <person name="Chevret D."/>
            <person name="Hainaut M."/>
            <person name="Lin J."/>
            <person name="Wang M."/>
            <person name="Pangilinan J."/>
            <person name="Lipzen A."/>
            <person name="Lesage-Meessen L."/>
            <person name="Navarro D."/>
            <person name="Riley R."/>
            <person name="Grigoriev I.V."/>
            <person name="Zhou S."/>
            <person name="Raouche S."/>
            <person name="Rosso M.N."/>
        </authorList>
    </citation>
    <scope>NUCLEOTIDE SEQUENCE [LARGE SCALE GENOMIC DNA]</scope>
    <source>
        <strain evidence="1 2">BRFM 1820</strain>
    </source>
</reference>
<name>A0A371CXW5_9APHY</name>